<dbReference type="GO" id="GO:0016758">
    <property type="term" value="F:hexosyltransferase activity"/>
    <property type="evidence" value="ECO:0007669"/>
    <property type="project" value="UniProtKB-ARBA"/>
</dbReference>
<keyword evidence="3" id="KW-1185">Reference proteome</keyword>
<evidence type="ECO:0000313" key="2">
    <source>
        <dbReference type="EMBL" id="BAZ02156.1"/>
    </source>
</evidence>
<dbReference type="Pfam" id="PF00535">
    <property type="entry name" value="Glycos_transf_2"/>
    <property type="match status" value="1"/>
</dbReference>
<evidence type="ECO:0000259" key="1">
    <source>
        <dbReference type="Pfam" id="PF00535"/>
    </source>
</evidence>
<dbReference type="InterPro" id="IPR029044">
    <property type="entry name" value="Nucleotide-diphossugar_trans"/>
</dbReference>
<dbReference type="InterPro" id="IPR001173">
    <property type="entry name" value="Glyco_trans_2-like"/>
</dbReference>
<name>A0A1Z4N8V8_9CYAN</name>
<dbReference type="KEGG" id="ttq:NIES37_61650"/>
<dbReference type="PANTHER" id="PTHR22916">
    <property type="entry name" value="GLYCOSYLTRANSFERASE"/>
    <property type="match status" value="1"/>
</dbReference>
<reference evidence="2 3" key="1">
    <citation type="submission" date="2017-06" db="EMBL/GenBank/DDBJ databases">
        <title>Genome sequencing of cyanobaciteial culture collection at National Institute for Environmental Studies (NIES).</title>
        <authorList>
            <person name="Hirose Y."/>
            <person name="Shimura Y."/>
            <person name="Fujisawa T."/>
            <person name="Nakamura Y."/>
            <person name="Kawachi M."/>
        </authorList>
    </citation>
    <scope>NUCLEOTIDE SEQUENCE [LARGE SCALE GENOMIC DNA]</scope>
    <source>
        <strain evidence="2 3">NIES-37</strain>
    </source>
</reference>
<gene>
    <name evidence="2" type="ORF">NIES37_61650</name>
</gene>
<dbReference type="RefSeq" id="WP_096582178.1">
    <property type="nucleotide sequence ID" value="NZ_CAWNJS010000001.1"/>
</dbReference>
<dbReference type="SUPFAM" id="SSF53448">
    <property type="entry name" value="Nucleotide-diphospho-sugar transferases"/>
    <property type="match status" value="1"/>
</dbReference>
<proteinExistence type="predicted"/>
<dbReference type="AlphaFoldDB" id="A0A1Z4N8V8"/>
<dbReference type="Proteomes" id="UP000218785">
    <property type="component" value="Chromosome"/>
</dbReference>
<dbReference type="Gene3D" id="3.90.550.10">
    <property type="entry name" value="Spore Coat Polysaccharide Biosynthesis Protein SpsA, Chain A"/>
    <property type="match status" value="1"/>
</dbReference>
<feature type="domain" description="Glycosyltransferase 2-like" evidence="1">
    <location>
        <begin position="3"/>
        <end position="130"/>
    </location>
</feature>
<accession>A0A1Z4N8V8</accession>
<protein>
    <submittedName>
        <fullName evidence="2">Glycosyltransferase involved in cell wall biogenesis</fullName>
    </submittedName>
</protein>
<keyword evidence="2" id="KW-0808">Transferase</keyword>
<dbReference type="PANTHER" id="PTHR22916:SF3">
    <property type="entry name" value="UDP-GLCNAC:BETAGAL BETA-1,3-N-ACETYLGLUCOSAMINYLTRANSFERASE-LIKE PROTEIN 1"/>
    <property type="match status" value="1"/>
</dbReference>
<dbReference type="CDD" id="cd06433">
    <property type="entry name" value="GT_2_WfgS_like"/>
    <property type="match status" value="1"/>
</dbReference>
<evidence type="ECO:0000313" key="3">
    <source>
        <dbReference type="Proteomes" id="UP000218785"/>
    </source>
</evidence>
<organism evidence="2 3">
    <name type="scientific">Tolypothrix tenuis PCC 7101</name>
    <dbReference type="NCBI Taxonomy" id="231146"/>
    <lineage>
        <taxon>Bacteria</taxon>
        <taxon>Bacillati</taxon>
        <taxon>Cyanobacteriota</taxon>
        <taxon>Cyanophyceae</taxon>
        <taxon>Nostocales</taxon>
        <taxon>Tolypothrichaceae</taxon>
        <taxon>Tolypothrix</taxon>
    </lineage>
</organism>
<dbReference type="EMBL" id="AP018248">
    <property type="protein sequence ID" value="BAZ02156.1"/>
    <property type="molecule type" value="Genomic_DNA"/>
</dbReference>
<sequence length="251" mass="28884">MISIITPVYNGEKFIESCIKVVIDQKCPEVEHIIVDGGSTDLTVEIINHYAENYSHIRWISEKDQGQSDAMNKGVLAAKGEIIGILNVDDFYNYNVLNRILEIFKTLPDPSFVVGNCNVLNEEDKIIHINKPQNLNIIPILLKQAPHPFNPSAYFYHKKLHEVIGLYDINEHYVMDLDFIFKAIRGAEKVKYVDEIWGNYRSIEGTKTSLTKLNGQHTQLANYIRKKHIKKLPLLQQCQVAYIYLLSKLKK</sequence>